<feature type="region of interest" description="Disordered" evidence="1">
    <location>
        <begin position="538"/>
        <end position="609"/>
    </location>
</feature>
<name>A0A430FK32_9BIFI</name>
<evidence type="ECO:0000313" key="2">
    <source>
        <dbReference type="EMBL" id="RSX53187.1"/>
    </source>
</evidence>
<feature type="compositionally biased region" description="Acidic residues" evidence="1">
    <location>
        <begin position="637"/>
        <end position="653"/>
    </location>
</feature>
<keyword evidence="3" id="KW-1185">Reference proteome</keyword>
<reference evidence="2 3" key="1">
    <citation type="submission" date="2018-09" db="EMBL/GenBank/DDBJ databases">
        <title>Characterization of the phylogenetic diversity of five novel species belonging to the genus Bifidobacterium.</title>
        <authorList>
            <person name="Lugli G.A."/>
            <person name="Duranti S."/>
            <person name="Milani C."/>
        </authorList>
    </citation>
    <scope>NUCLEOTIDE SEQUENCE [LARGE SCALE GENOMIC DNA]</scope>
    <source>
        <strain evidence="2 3">2034B</strain>
    </source>
</reference>
<proteinExistence type="predicted"/>
<dbReference type="SUPFAM" id="SSF48452">
    <property type="entry name" value="TPR-like"/>
    <property type="match status" value="1"/>
</dbReference>
<organism evidence="2 3">
    <name type="scientific">Bifidobacterium goeldii</name>
    <dbReference type="NCBI Taxonomy" id="2306975"/>
    <lineage>
        <taxon>Bacteria</taxon>
        <taxon>Bacillati</taxon>
        <taxon>Actinomycetota</taxon>
        <taxon>Actinomycetes</taxon>
        <taxon>Bifidobacteriales</taxon>
        <taxon>Bifidobacteriaceae</taxon>
        <taxon>Bifidobacterium</taxon>
    </lineage>
</organism>
<dbReference type="InterPro" id="IPR011990">
    <property type="entry name" value="TPR-like_helical_dom_sf"/>
</dbReference>
<comment type="caution">
    <text evidence="2">The sequence shown here is derived from an EMBL/GenBank/DDBJ whole genome shotgun (WGS) entry which is preliminary data.</text>
</comment>
<protein>
    <submittedName>
        <fullName evidence="2">Tetratricopeptide repeat protein</fullName>
    </submittedName>
</protein>
<feature type="region of interest" description="Disordered" evidence="1">
    <location>
        <begin position="626"/>
        <end position="659"/>
    </location>
</feature>
<sequence>MPTNPFAQAMDAAQTSSDPDTVLHALSEHAIALTPLTKRRAYASMPGVPEGLSLGWAQLPSNAGMTFSIGLFTARDRFAQIALADGKGRVFVTTDPELDTHGLDPRFMFVKEDELTIADGPRLGHRHTDTTVHVIQGGIVGRDTTGRMSWLASWLKHDNRYTLEQLRAKLPDNMRHDLEYRDAITIGFLAAYMLPQMSGLLLGFGSGNIFRRLNREAPIGAIRRSVRDTLEARAHGLRASGLEDHFADLMNEAGALDITPALEPKHGAEPLHLYTSSYSGGYFFAWDAGLEFSAALKSLRIEGNLNRFASVSAWLERCARTGTGPTEDTVTRAQAAQIDLALIANPALLALPWKDSDMPAIDVLHDDGSAPIAHLLDQARATAQLMAESNPDPIGEHNHAGDSEWLYRQTLSLLIRRLRLPYRFDLELRTNLSGGLAAIAFTAAGKTMMPMSRYDERTHDWVQLSDAERVAMSTDYNLRVGLMLAALAFGADSHIREVSIRLDSIGLEEAVAEQDSAIAAMLSDTLRSFERLHMGDADAAAPKDGDIHGDPTGTPTPLPEQSEPVDSAEQSSSTAQSAQSSPSSQSAQAHSSAQQSMPSEQQVSDDEQSVDRRFADLVKDVDLEGLDLPDFGSAQDSSDEQADDTGAADDAELGDMPADDSMLGAMDEDTVHDADAADPLSALRRNPRVRNLVTVTFTRDALLARLNADALRHPQDTYEMFDAALVLDQQGGFVPSGTKFDLRDARFSPTGSQEEPELSDKQLSPSVARVLGTSDAIGLSIQRADLLQRGIDEFHRLAADSTKPSVEKAQQAMDVIQRIADPELTGLSTQVTRALIDGEDTPDFVFQLSDELDRERAKARDMLFSGQAQQAAQTLETVLDRMDAIFADNPGVPRYFNSYAERVVYNRLFATPGEHTVLIPDNMFYAHTELAELRAQLDGPKGALKHLNAMVSYAPAYPLSHMRLAIQLARREDWDSARAACLNALRVALDRDDAAFTYYRFAYAEWMRDEFDVAVAAYIMSEHIAPGQITALDGELRELVARAESQCIPVPGDVDEAAQVLIEHDLPVWPHTEVAAIVRDAARVCVDNGMFVPARTLSMAAARMNETDNSGFDMVQAQFVRSLNS</sequence>
<feature type="compositionally biased region" description="Low complexity" evidence="1">
    <location>
        <begin position="567"/>
        <end position="596"/>
    </location>
</feature>
<gene>
    <name evidence="2" type="ORF">D2E25_1160</name>
</gene>
<feature type="compositionally biased region" description="Basic and acidic residues" evidence="1">
    <location>
        <begin position="538"/>
        <end position="549"/>
    </location>
</feature>
<evidence type="ECO:0000256" key="1">
    <source>
        <dbReference type="SAM" id="MobiDB-lite"/>
    </source>
</evidence>
<dbReference type="Proteomes" id="UP000287533">
    <property type="component" value="Unassembled WGS sequence"/>
</dbReference>
<dbReference type="EMBL" id="QXGL01000003">
    <property type="protein sequence ID" value="RSX53187.1"/>
    <property type="molecule type" value="Genomic_DNA"/>
</dbReference>
<feature type="region of interest" description="Disordered" evidence="1">
    <location>
        <begin position="744"/>
        <end position="763"/>
    </location>
</feature>
<dbReference type="Gene3D" id="1.25.40.10">
    <property type="entry name" value="Tetratricopeptide repeat domain"/>
    <property type="match status" value="1"/>
</dbReference>
<dbReference type="OrthoDB" id="3185166at2"/>
<dbReference type="AlphaFoldDB" id="A0A430FK32"/>
<accession>A0A430FK32</accession>
<evidence type="ECO:0000313" key="3">
    <source>
        <dbReference type="Proteomes" id="UP000287533"/>
    </source>
</evidence>